<proteinExistence type="predicted"/>
<protein>
    <submittedName>
        <fullName evidence="2">Uncharacterized protein</fullName>
    </submittedName>
</protein>
<sequence length="423" mass="45464">MTTVAPQFKGADDVAHAQEQRDPTAPATEPTPQAGRPATPCTTYTWCTATGEHINHASDRTVLRAEAATWAPVVLDAQLIDPENEGDPVGVINGAEFMELDASGMRAWAGRLHAFANQITALAAQLDASRHRPAVKADAWTVTIEGGTPITGYLPAWAERTNTGEVPYVPQLAAADVDALTDVTHWTVMDGVALPHLEGEDGKPVRRELFAPSMVVTPHADDPAHRVPHIDIEVTGQLWARGLNPEQLAEFTGALRTQCDRLDQVHADLIDARADWQANTTLPPELADLGPEVTTIAAALTRADDPARALALFLDLFHKALPRTCRPASPEELRGITLADVVNTPLPELLERVGAVLGEIRLEDADFGGVLLDQGHRLVLAMPPGRPETERDAYARVLIGQHLGFDTSGLPVIFGRFTVGGQP</sequence>
<dbReference type="Proteomes" id="UP000314251">
    <property type="component" value="Unassembled WGS sequence"/>
</dbReference>
<dbReference type="OrthoDB" id="4284467at2"/>
<dbReference type="InterPro" id="IPR054202">
    <property type="entry name" value="DUF6907"/>
</dbReference>
<dbReference type="RefSeq" id="WP_139667258.1">
    <property type="nucleotide sequence ID" value="NZ_VDLY02000005.1"/>
</dbReference>
<comment type="caution">
    <text evidence="2">The sequence shown here is derived from an EMBL/GenBank/DDBJ whole genome shotgun (WGS) entry which is preliminary data.</text>
</comment>
<feature type="region of interest" description="Disordered" evidence="1">
    <location>
        <begin position="1"/>
        <end position="39"/>
    </location>
</feature>
<evidence type="ECO:0000313" key="3">
    <source>
        <dbReference type="Proteomes" id="UP000314251"/>
    </source>
</evidence>
<gene>
    <name evidence="2" type="ORF">FH607_009055</name>
</gene>
<reference evidence="2" key="1">
    <citation type="submission" date="2019-10" db="EMBL/GenBank/DDBJ databases">
        <title>Nonomuraea sp. nov., isolated from Phyllanthus amarus.</title>
        <authorList>
            <person name="Klykleung N."/>
            <person name="Tanasupawat S."/>
        </authorList>
    </citation>
    <scope>NUCLEOTIDE SEQUENCE [LARGE SCALE GENOMIC DNA]</scope>
    <source>
        <strain evidence="2">3MP-10</strain>
    </source>
</reference>
<dbReference type="AlphaFoldDB" id="A0A5N6AFU6"/>
<feature type="compositionally biased region" description="Basic and acidic residues" evidence="1">
    <location>
        <begin position="10"/>
        <end position="22"/>
    </location>
</feature>
<accession>A0A5N6AFU6</accession>
<dbReference type="Pfam" id="PF21848">
    <property type="entry name" value="DUF6907"/>
    <property type="match status" value="1"/>
</dbReference>
<feature type="compositionally biased region" description="Low complexity" evidence="1">
    <location>
        <begin position="23"/>
        <end position="39"/>
    </location>
</feature>
<evidence type="ECO:0000256" key="1">
    <source>
        <dbReference type="SAM" id="MobiDB-lite"/>
    </source>
</evidence>
<keyword evidence="3" id="KW-1185">Reference proteome</keyword>
<name>A0A5N6AFU6_9ACTN</name>
<evidence type="ECO:0000313" key="2">
    <source>
        <dbReference type="EMBL" id="KAB8167042.1"/>
    </source>
</evidence>
<organism evidence="2 3">
    <name type="scientific">Streptomyces mimosae</name>
    <dbReference type="NCBI Taxonomy" id="2586635"/>
    <lineage>
        <taxon>Bacteria</taxon>
        <taxon>Bacillati</taxon>
        <taxon>Actinomycetota</taxon>
        <taxon>Actinomycetes</taxon>
        <taxon>Kitasatosporales</taxon>
        <taxon>Streptomycetaceae</taxon>
        <taxon>Streptomyces</taxon>
    </lineage>
</organism>
<dbReference type="EMBL" id="VDLY02000005">
    <property type="protein sequence ID" value="KAB8167042.1"/>
    <property type="molecule type" value="Genomic_DNA"/>
</dbReference>